<dbReference type="Gene3D" id="1.10.620.20">
    <property type="entry name" value="Ribonucleotide Reductase, subunit A"/>
    <property type="match status" value="1"/>
</dbReference>
<name>A0A317DUS6_9PROT</name>
<dbReference type="RefSeq" id="WP_109907855.1">
    <property type="nucleotide sequence ID" value="NZ_QGLE01000015.1"/>
</dbReference>
<dbReference type="InterPro" id="IPR012348">
    <property type="entry name" value="RNR-like"/>
</dbReference>
<dbReference type="InterPro" id="IPR003430">
    <property type="entry name" value="Phenol_Hydrox"/>
</dbReference>
<gene>
    <name evidence="3" type="ORF">DKG74_19540</name>
</gene>
<dbReference type="InterPro" id="IPR012078">
    <property type="entry name" value="MP_mOase_hydro"/>
</dbReference>
<proteinExistence type="predicted"/>
<dbReference type="AlphaFoldDB" id="A0A317DUS6"/>
<dbReference type="PIRSF" id="PIRSF000040">
    <property type="entry name" value="MMOH_comp"/>
    <property type="match status" value="1"/>
</dbReference>
<dbReference type="InterPro" id="IPR009078">
    <property type="entry name" value="Ferritin-like_SF"/>
</dbReference>
<protein>
    <submittedName>
        <fullName evidence="3">Toluene monooxygenase</fullName>
    </submittedName>
</protein>
<keyword evidence="1" id="KW-0560">Oxidoreductase</keyword>
<dbReference type="SUPFAM" id="SSF47240">
    <property type="entry name" value="Ferritin-like"/>
    <property type="match status" value="1"/>
</dbReference>
<evidence type="ECO:0000313" key="4">
    <source>
        <dbReference type="Proteomes" id="UP000245461"/>
    </source>
</evidence>
<evidence type="ECO:0000313" key="3">
    <source>
        <dbReference type="EMBL" id="PWR18437.1"/>
    </source>
</evidence>
<keyword evidence="4" id="KW-1185">Reference proteome</keyword>
<dbReference type="EMBL" id="QGLE01000015">
    <property type="protein sequence ID" value="PWR18437.1"/>
    <property type="molecule type" value="Genomic_DNA"/>
</dbReference>
<organism evidence="3 4">
    <name type="scientific">Zavarzinia aquatilis</name>
    <dbReference type="NCBI Taxonomy" id="2211142"/>
    <lineage>
        <taxon>Bacteria</taxon>
        <taxon>Pseudomonadati</taxon>
        <taxon>Pseudomonadota</taxon>
        <taxon>Alphaproteobacteria</taxon>
        <taxon>Rhodospirillales</taxon>
        <taxon>Zavarziniaceae</taxon>
        <taxon>Zavarzinia</taxon>
    </lineage>
</organism>
<dbReference type="Pfam" id="PF02332">
    <property type="entry name" value="Phenol_Hydrox"/>
    <property type="match status" value="1"/>
</dbReference>
<evidence type="ECO:0000256" key="1">
    <source>
        <dbReference type="ARBA" id="ARBA00023002"/>
    </source>
</evidence>
<sequence>MSAAPEPLKPLKTWSHLADRRKRPSEYDIVNTRLHYRQRDPNVPWELDPNLAMNQWYRKYCNESPLKHHDWDLFQDPDQLVYRTYNILQDGQETYVNGLFDQFSDRGHDQMISREWIATLAAFHSPARYLYHGLQMGSAYVAQMAPASTITTCLYFQSADSLRWVTHTAYRTIELGKAQSDLGFGTAERKIWEDAPQWQGFRRLLEEALVVWDWSEAFVVFNLVLKPAVEEVMFGTFAEVALANGDTLYSLLSQAEMRDAERHRRWASRLVEMALTVEGNKAWLRDRVAAWTPLAEAAIAAFAEALPESDGGVAATARLLNFQRTLGLRD</sequence>
<accession>A0A317DUS6</accession>
<dbReference type="GO" id="GO:0016709">
    <property type="term" value="F:oxidoreductase activity, acting on paired donors, with incorporation or reduction of molecular oxygen, NAD(P)H as one donor, and incorporation of one atom of oxygen"/>
    <property type="evidence" value="ECO:0007669"/>
    <property type="project" value="InterPro"/>
</dbReference>
<reference evidence="3 4" key="1">
    <citation type="submission" date="2018-05" db="EMBL/GenBank/DDBJ databases">
        <title>Zavarzinia sp. HR-AS.</title>
        <authorList>
            <person name="Lee Y."/>
            <person name="Jeon C.O."/>
        </authorList>
    </citation>
    <scope>NUCLEOTIDE SEQUENCE [LARGE SCALE GENOMIC DNA]</scope>
    <source>
        <strain evidence="3 4">HR-AS</strain>
    </source>
</reference>
<comment type="caution">
    <text evidence="3">The sequence shown here is derived from an EMBL/GenBank/DDBJ whole genome shotgun (WGS) entry which is preliminary data.</text>
</comment>
<keyword evidence="2 3" id="KW-0503">Monooxygenase</keyword>
<evidence type="ECO:0000256" key="2">
    <source>
        <dbReference type="ARBA" id="ARBA00023033"/>
    </source>
</evidence>
<dbReference type="Proteomes" id="UP000245461">
    <property type="component" value="Unassembled WGS sequence"/>
</dbReference>
<dbReference type="OrthoDB" id="9806768at2"/>